<gene>
    <name evidence="1" type="ORF">LCGC14_1239170</name>
</gene>
<comment type="caution">
    <text evidence="1">The sequence shown here is derived from an EMBL/GenBank/DDBJ whole genome shotgun (WGS) entry which is preliminary data.</text>
</comment>
<accession>A0A0F9L6K1</accession>
<proteinExistence type="predicted"/>
<dbReference type="AlphaFoldDB" id="A0A0F9L6K1"/>
<protein>
    <submittedName>
        <fullName evidence="1">Uncharacterized protein</fullName>
    </submittedName>
</protein>
<sequence>MANVPMKWAAPTVAYTNYLVGALNSLANNAIDSSGTAINNETNLCLYLDLELTLASLDLSGQSAPAVVIYLIESIDGGNDFDTVTDAVTTDASMPAVDKICAQIGLRPGVGAEAKLAVKSMIPIPPGQFKLCLRNKTGIAFGVAGNSLAYRTYNLKAVTA</sequence>
<reference evidence="1" key="1">
    <citation type="journal article" date="2015" name="Nature">
        <title>Complex archaea that bridge the gap between prokaryotes and eukaryotes.</title>
        <authorList>
            <person name="Spang A."/>
            <person name="Saw J.H."/>
            <person name="Jorgensen S.L."/>
            <person name="Zaremba-Niedzwiedzka K."/>
            <person name="Martijn J."/>
            <person name="Lind A.E."/>
            <person name="van Eijk R."/>
            <person name="Schleper C."/>
            <person name="Guy L."/>
            <person name="Ettema T.J."/>
        </authorList>
    </citation>
    <scope>NUCLEOTIDE SEQUENCE</scope>
</reference>
<organism evidence="1">
    <name type="scientific">marine sediment metagenome</name>
    <dbReference type="NCBI Taxonomy" id="412755"/>
    <lineage>
        <taxon>unclassified sequences</taxon>
        <taxon>metagenomes</taxon>
        <taxon>ecological metagenomes</taxon>
    </lineage>
</organism>
<evidence type="ECO:0000313" key="1">
    <source>
        <dbReference type="EMBL" id="KKM90389.1"/>
    </source>
</evidence>
<name>A0A0F9L6K1_9ZZZZ</name>
<dbReference type="EMBL" id="LAZR01006678">
    <property type="protein sequence ID" value="KKM90389.1"/>
    <property type="molecule type" value="Genomic_DNA"/>
</dbReference>